<proteinExistence type="inferred from homology"/>
<evidence type="ECO:0000256" key="6">
    <source>
        <dbReference type="ARBA" id="ARBA00022763"/>
    </source>
</evidence>
<evidence type="ECO:0000256" key="10">
    <source>
        <dbReference type="ARBA" id="ARBA00023204"/>
    </source>
</evidence>
<dbReference type="PANTHER" id="PTHR19306:SF6">
    <property type="entry name" value="STRUCTURAL MAINTENANCE OF CHROMOSOMES PROTEIN 6"/>
    <property type="match status" value="1"/>
</dbReference>
<dbReference type="Pfam" id="PF13476">
    <property type="entry name" value="AAA_23"/>
    <property type="match status" value="1"/>
</dbReference>
<evidence type="ECO:0000256" key="1">
    <source>
        <dbReference type="ARBA" id="ARBA00004123"/>
    </source>
</evidence>
<dbReference type="GeneID" id="15806955"/>
<evidence type="ECO:0000256" key="13">
    <source>
        <dbReference type="SAM" id="MobiDB-lite"/>
    </source>
</evidence>
<evidence type="ECO:0000256" key="4">
    <source>
        <dbReference type="ARBA" id="ARBA00022454"/>
    </source>
</evidence>
<dbReference type="GO" id="GO:0003684">
    <property type="term" value="F:damaged DNA binding"/>
    <property type="evidence" value="ECO:0007669"/>
    <property type="project" value="TreeGrafter"/>
</dbReference>
<feature type="coiled-coil region" evidence="12">
    <location>
        <begin position="207"/>
        <end position="276"/>
    </location>
</feature>
<dbReference type="GO" id="GO:0016887">
    <property type="term" value="F:ATP hydrolysis activity"/>
    <property type="evidence" value="ECO:0007669"/>
    <property type="project" value="InterPro"/>
</dbReference>
<keyword evidence="11" id="KW-0539">Nucleus</keyword>
<dbReference type="OrthoDB" id="10072614at2759"/>
<keyword evidence="9" id="KW-0233">DNA recombination</keyword>
<comment type="subcellular location">
    <subcellularLocation>
        <location evidence="2">Chromosome</location>
    </subcellularLocation>
    <subcellularLocation>
        <location evidence="1">Nucleus</location>
    </subcellularLocation>
</comment>
<evidence type="ECO:0000256" key="2">
    <source>
        <dbReference type="ARBA" id="ARBA00004286"/>
    </source>
</evidence>
<dbReference type="STRING" id="1537102.L0B048"/>
<evidence type="ECO:0000313" key="15">
    <source>
        <dbReference type="EMBL" id="AFZ80499.1"/>
    </source>
</evidence>
<name>L0B048_THEEQ</name>
<evidence type="ECO:0000313" key="16">
    <source>
        <dbReference type="Proteomes" id="UP000031512"/>
    </source>
</evidence>
<feature type="domain" description="Rad50/SbcC-type AAA" evidence="14">
    <location>
        <begin position="38"/>
        <end position="307"/>
    </location>
</feature>
<reference evidence="15 16" key="1">
    <citation type="journal article" date="2012" name="BMC Genomics">
        <title>Comparative genomic analysis and phylogenetic position of Theileria equi.</title>
        <authorList>
            <person name="Kappmeyer L.S."/>
            <person name="Thiagarajan M."/>
            <person name="Herndon D.R."/>
            <person name="Ramsay J.D."/>
            <person name="Caler E."/>
            <person name="Djikeng A."/>
            <person name="Gillespie J.J."/>
            <person name="Lau A.O."/>
            <person name="Roalson E.H."/>
            <person name="Silva J.C."/>
            <person name="Silva M.G."/>
            <person name="Suarez C.E."/>
            <person name="Ueti M.W."/>
            <person name="Nene V.M."/>
            <person name="Mealey R.H."/>
            <person name="Knowles D.P."/>
            <person name="Brayton K.A."/>
        </authorList>
    </citation>
    <scope>NUCLEOTIDE SEQUENCE [LARGE SCALE GENOMIC DNA]</scope>
    <source>
        <strain evidence="15 16">WA</strain>
    </source>
</reference>
<gene>
    <name evidence="15" type="ORF">BEWA_033540</name>
</gene>
<dbReference type="GO" id="GO:0030915">
    <property type="term" value="C:Smc5-Smc6 complex"/>
    <property type="evidence" value="ECO:0007669"/>
    <property type="project" value="TreeGrafter"/>
</dbReference>
<feature type="region of interest" description="Disordered" evidence="13">
    <location>
        <begin position="1"/>
        <end position="24"/>
    </location>
</feature>
<dbReference type="Proteomes" id="UP000031512">
    <property type="component" value="Chromosome 1"/>
</dbReference>
<dbReference type="Gene3D" id="3.40.50.300">
    <property type="entry name" value="P-loop containing nucleotide triphosphate hydrolases"/>
    <property type="match status" value="2"/>
</dbReference>
<dbReference type="KEGG" id="beq:BEWA_033540"/>
<evidence type="ECO:0000256" key="12">
    <source>
        <dbReference type="SAM" id="Coils"/>
    </source>
</evidence>
<dbReference type="GO" id="GO:0005634">
    <property type="term" value="C:nucleus"/>
    <property type="evidence" value="ECO:0007669"/>
    <property type="project" value="UniProtKB-SubCell"/>
</dbReference>
<dbReference type="eggNOG" id="KOG0250">
    <property type="taxonomic scope" value="Eukaryota"/>
</dbReference>
<dbReference type="RefSeq" id="XP_004830165.1">
    <property type="nucleotide sequence ID" value="XM_004830108.1"/>
</dbReference>
<evidence type="ECO:0000256" key="5">
    <source>
        <dbReference type="ARBA" id="ARBA00022741"/>
    </source>
</evidence>
<organism evidence="15 16">
    <name type="scientific">Theileria equi strain WA</name>
    <dbReference type="NCBI Taxonomy" id="1537102"/>
    <lineage>
        <taxon>Eukaryota</taxon>
        <taxon>Sar</taxon>
        <taxon>Alveolata</taxon>
        <taxon>Apicomplexa</taxon>
        <taxon>Aconoidasida</taxon>
        <taxon>Piroplasmida</taxon>
        <taxon>Theileriidae</taxon>
        <taxon>Theileria</taxon>
    </lineage>
</organism>
<evidence type="ECO:0000256" key="7">
    <source>
        <dbReference type="ARBA" id="ARBA00022840"/>
    </source>
</evidence>
<dbReference type="VEuPathDB" id="PiroplasmaDB:BEWA_033540"/>
<dbReference type="GO" id="GO:0003697">
    <property type="term" value="F:single-stranded DNA binding"/>
    <property type="evidence" value="ECO:0007669"/>
    <property type="project" value="TreeGrafter"/>
</dbReference>
<dbReference type="AlphaFoldDB" id="L0B048"/>
<dbReference type="GO" id="GO:0035861">
    <property type="term" value="C:site of double-strand break"/>
    <property type="evidence" value="ECO:0007669"/>
    <property type="project" value="TreeGrafter"/>
</dbReference>
<evidence type="ECO:0000256" key="9">
    <source>
        <dbReference type="ARBA" id="ARBA00023172"/>
    </source>
</evidence>
<keyword evidence="8 12" id="KW-0175">Coiled coil</keyword>
<dbReference type="GO" id="GO:0005524">
    <property type="term" value="F:ATP binding"/>
    <property type="evidence" value="ECO:0007669"/>
    <property type="project" value="UniProtKB-KW"/>
</dbReference>
<dbReference type="InterPro" id="IPR027417">
    <property type="entry name" value="P-loop_NTPase"/>
</dbReference>
<keyword evidence="5" id="KW-0547">Nucleotide-binding</keyword>
<comment type="similarity">
    <text evidence="3">Belongs to the SMC family. SMC6 subfamily.</text>
</comment>
<dbReference type="PANTHER" id="PTHR19306">
    <property type="entry name" value="STRUCTURAL MAINTENANCE OF CHROMOSOMES 5,6 SMC5, SMC6"/>
    <property type="match status" value="1"/>
</dbReference>
<dbReference type="InterPro" id="IPR038729">
    <property type="entry name" value="Rad50/SbcC_AAA"/>
</dbReference>
<keyword evidence="6" id="KW-0227">DNA damage</keyword>
<accession>L0B048</accession>
<dbReference type="EMBL" id="CP001669">
    <property type="protein sequence ID" value="AFZ80499.1"/>
    <property type="molecule type" value="Genomic_DNA"/>
</dbReference>
<evidence type="ECO:0000256" key="11">
    <source>
        <dbReference type="ARBA" id="ARBA00023242"/>
    </source>
</evidence>
<feature type="coiled-coil region" evidence="12">
    <location>
        <begin position="722"/>
        <end position="872"/>
    </location>
</feature>
<keyword evidence="4" id="KW-0158">Chromosome</keyword>
<evidence type="ECO:0000256" key="3">
    <source>
        <dbReference type="ARBA" id="ARBA00006793"/>
    </source>
</evidence>
<dbReference type="SUPFAM" id="SSF52540">
    <property type="entry name" value="P-loop containing nucleoside triphosphate hydrolases"/>
    <property type="match status" value="1"/>
</dbReference>
<dbReference type="GO" id="GO:0000724">
    <property type="term" value="P:double-strand break repair via homologous recombination"/>
    <property type="evidence" value="ECO:0007669"/>
    <property type="project" value="TreeGrafter"/>
</dbReference>
<feature type="coiled-coil region" evidence="12">
    <location>
        <begin position="390"/>
        <end position="459"/>
    </location>
</feature>
<sequence length="1109" mass="127990">MSSPVASKKRRISPLDSGTSNSVSLPEEFENTAGKVIKVTLINFLNHAHLTINCSPNLNLIFGRNGQGKSAIVQGIALCFGGSGHSVGRDANLNHYIKDYHLQNGPNFARVELQLSNQGMNSYQPETYGDVIILTRTIYKNSSCYAISGLMSKKNNIDRRTLAQYLRHVKINVSNPTTYMDQEMCKSFFFQSSAHSFYKYYSAAAGLDQMEEKINAEKNNLEVCKAELKIRKRVLQPDRENIENLSKQIISLEENLKELKQAKESYRLALYKVEKDKYNVAKERYDKFVENDPRNEIKELEDQITSLTDLSLTVKSQIQELIDQSTEHKDKIRNISDNLSVSEESINEFVHAFLLFVTHRIKSSMLALHSNISQIEIQLNKMDSEDKPAEPETKREIVQLKEELENVTKEYDQLHNRHQSLFSELSNLEKQKLGIENQMSEVQADLDELKRENDVILQSLNTNDRIETNRKFLYKYDPSSVRRAISKAKSSKVFIHEPIGPIGEYLKTIPTVPSWKVLPIIERHLKRVILVWLVATETDRAALEKILVSEGCDPNNVKIMKTSFFHTNLDLSSNVEKELAKSKFQSVLYKYLAVNEIPQVLLNIMIELFNISKTAICKDEKELFDVLNNNGLNITAAYTLNNADFGKRVNGSLFFSPSYDRNPHVYRYVRYSGGAKMDHTNEFNERLAQGRERENVLRTSSREITKKLKNNTTQILVLKSKINTIKNEKTNLLKTKTRLESDLSNEIIIDSMTLLNSNNKYNNSNTIKEKYTEQLADLNKKMEDYENQLTSVFNDKKRHESAMKETQIGLNTILKQISEKKIEFQNTQNQINSNKSKIRKLSENIRKYNSILDDHLKEIKELSQRINKYEHEFNEDGIEYTDNVPTKKPEEYLRIVDSSRLVVANLAKGSDGVEQHLSELKDKRLSAEESLRDKELRLQETQKNYSDQKINYTNRCKRFDEYRSRMEQLAKVVFKRTLEMVCGYDGSLIFNDVNRTLDIHIHNKQQSYSKAHVARDLKTLSGGEQSSIQLSMIHSLASLAFSPIHLFDEIDVYMDESTRSKNINAIIQFASNNRDRQLFLLTPHMEFAKHIAEMYPDITKIFNVSKQQN</sequence>
<evidence type="ECO:0000259" key="14">
    <source>
        <dbReference type="Pfam" id="PF13476"/>
    </source>
</evidence>
<evidence type="ECO:0000256" key="8">
    <source>
        <dbReference type="ARBA" id="ARBA00023054"/>
    </source>
</evidence>
<keyword evidence="10" id="KW-0234">DNA repair</keyword>
<protein>
    <recommendedName>
        <fullName evidence="14">Rad50/SbcC-type AAA domain-containing protein</fullName>
    </recommendedName>
</protein>
<keyword evidence="16" id="KW-1185">Reference proteome</keyword>
<keyword evidence="7" id="KW-0067">ATP-binding</keyword>
<feature type="coiled-coil region" evidence="12">
    <location>
        <begin position="917"/>
        <end position="951"/>
    </location>
</feature>